<gene>
    <name evidence="2" type="ORF">SDC9_167516</name>
</gene>
<organism evidence="2">
    <name type="scientific">bioreactor metagenome</name>
    <dbReference type="NCBI Taxonomy" id="1076179"/>
    <lineage>
        <taxon>unclassified sequences</taxon>
        <taxon>metagenomes</taxon>
        <taxon>ecological metagenomes</taxon>
    </lineage>
</organism>
<evidence type="ECO:0000313" key="2">
    <source>
        <dbReference type="EMBL" id="MPN20139.1"/>
    </source>
</evidence>
<protein>
    <submittedName>
        <fullName evidence="2">Uncharacterized protein</fullName>
    </submittedName>
</protein>
<dbReference type="EMBL" id="VSSQ01067818">
    <property type="protein sequence ID" value="MPN20139.1"/>
    <property type="molecule type" value="Genomic_DNA"/>
</dbReference>
<feature type="region of interest" description="Disordered" evidence="1">
    <location>
        <begin position="1"/>
        <end position="20"/>
    </location>
</feature>
<sequence>MRPRRRFSRRSSSIPSSSAFSSSSVAAMPASIFIARSISSAALSRGTLPISLRYIRTGSPVSMVTPASALRLRTARALLLAFTLGNCISTVALSSSSGIPSSKSASSSSKLDSSFSSSIESAALTSGSTSTSSSSSISSVSIGAFAVSFSLCSVA</sequence>
<reference evidence="2" key="1">
    <citation type="submission" date="2019-08" db="EMBL/GenBank/DDBJ databases">
        <authorList>
            <person name="Kucharzyk K."/>
            <person name="Murdoch R.W."/>
            <person name="Higgins S."/>
            <person name="Loffler F."/>
        </authorList>
    </citation>
    <scope>NUCLEOTIDE SEQUENCE</scope>
</reference>
<evidence type="ECO:0000256" key="1">
    <source>
        <dbReference type="SAM" id="MobiDB-lite"/>
    </source>
</evidence>
<accession>A0A645G2V2</accession>
<feature type="compositionally biased region" description="Low complexity" evidence="1">
    <location>
        <begin position="10"/>
        <end position="20"/>
    </location>
</feature>
<comment type="caution">
    <text evidence="2">The sequence shown here is derived from an EMBL/GenBank/DDBJ whole genome shotgun (WGS) entry which is preliminary data.</text>
</comment>
<dbReference type="AlphaFoldDB" id="A0A645G2V2"/>
<name>A0A645G2V2_9ZZZZ</name>
<proteinExistence type="predicted"/>